<feature type="transmembrane region" description="Helical" evidence="7">
    <location>
        <begin position="20"/>
        <end position="49"/>
    </location>
</feature>
<evidence type="ECO:0000313" key="12">
    <source>
        <dbReference type="Proteomes" id="UP000275012"/>
    </source>
</evidence>
<keyword evidence="5 7" id="KW-1133">Transmembrane helix</keyword>
<dbReference type="EMBL" id="RFLY01000025">
    <property type="protein sequence ID" value="RMH87733.1"/>
    <property type="molecule type" value="Genomic_DNA"/>
</dbReference>
<dbReference type="Gene3D" id="1.20.144.10">
    <property type="entry name" value="Phosphatidic acid phosphatase type 2/haloperoxidase"/>
    <property type="match status" value="1"/>
</dbReference>
<dbReference type="RefSeq" id="WP_122102520.1">
    <property type="nucleotide sequence ID" value="NZ_RFLY01000025.1"/>
</dbReference>
<feature type="transmembrane region" description="Helical" evidence="7">
    <location>
        <begin position="180"/>
        <end position="200"/>
    </location>
</feature>
<evidence type="ECO:0000256" key="6">
    <source>
        <dbReference type="ARBA" id="ARBA00023136"/>
    </source>
</evidence>
<evidence type="ECO:0000256" key="1">
    <source>
        <dbReference type="ARBA" id="ARBA00004651"/>
    </source>
</evidence>
<keyword evidence="12" id="KW-1185">Reference proteome</keyword>
<dbReference type="SUPFAM" id="SSF48317">
    <property type="entry name" value="Acid phosphatase/Vanadium-dependent haloperoxidase"/>
    <property type="match status" value="1"/>
</dbReference>
<keyword evidence="3" id="KW-1003">Cell membrane</keyword>
<keyword evidence="4 7" id="KW-0812">Transmembrane</keyword>
<feature type="domain" description="VTT" evidence="9">
    <location>
        <begin position="40"/>
        <end position="163"/>
    </location>
</feature>
<dbReference type="Pfam" id="PF14067">
    <property type="entry name" value="LssY_C"/>
    <property type="match status" value="1"/>
</dbReference>
<protein>
    <submittedName>
        <fullName evidence="11">Phosphatase PAP2 family protein</fullName>
    </submittedName>
</protein>
<dbReference type="PANTHER" id="PTHR30353">
    <property type="entry name" value="INNER MEMBRANE PROTEIN DEDA-RELATED"/>
    <property type="match status" value="1"/>
</dbReference>
<feature type="transmembrane region" description="Helical" evidence="7">
    <location>
        <begin position="359"/>
        <end position="381"/>
    </location>
</feature>
<dbReference type="Pfam" id="PF01569">
    <property type="entry name" value="PAP2"/>
    <property type="match status" value="1"/>
</dbReference>
<dbReference type="GO" id="GO:0005886">
    <property type="term" value="C:plasma membrane"/>
    <property type="evidence" value="ECO:0007669"/>
    <property type="project" value="UniProtKB-SubCell"/>
</dbReference>
<organism evidence="11 12">
    <name type="scientific">Solilutibacter pythonis</name>
    <dbReference type="NCBI Taxonomy" id="2483112"/>
    <lineage>
        <taxon>Bacteria</taxon>
        <taxon>Pseudomonadati</taxon>
        <taxon>Pseudomonadota</taxon>
        <taxon>Gammaproteobacteria</taxon>
        <taxon>Lysobacterales</taxon>
        <taxon>Lysobacteraceae</taxon>
        <taxon>Solilutibacter</taxon>
    </lineage>
</organism>
<dbReference type="Proteomes" id="UP000275012">
    <property type="component" value="Unassembled WGS sequence"/>
</dbReference>
<dbReference type="Pfam" id="PF09335">
    <property type="entry name" value="VTT_dom"/>
    <property type="match status" value="1"/>
</dbReference>
<feature type="transmembrane region" description="Helical" evidence="7">
    <location>
        <begin position="296"/>
        <end position="319"/>
    </location>
</feature>
<name>A0A3M2HIH4_9GAMM</name>
<feature type="domain" description="LssY-like C-terminal" evidence="10">
    <location>
        <begin position="497"/>
        <end position="607"/>
    </location>
</feature>
<evidence type="ECO:0000256" key="7">
    <source>
        <dbReference type="SAM" id="Phobius"/>
    </source>
</evidence>
<evidence type="ECO:0000256" key="4">
    <source>
        <dbReference type="ARBA" id="ARBA00022692"/>
    </source>
</evidence>
<evidence type="ECO:0000256" key="5">
    <source>
        <dbReference type="ARBA" id="ARBA00022989"/>
    </source>
</evidence>
<accession>A0A3M2HIH4</accession>
<feature type="transmembrane region" description="Helical" evidence="7">
    <location>
        <begin position="244"/>
        <end position="267"/>
    </location>
</feature>
<dbReference type="InterPro" id="IPR032818">
    <property type="entry name" value="DedA-like"/>
</dbReference>
<evidence type="ECO:0000259" key="9">
    <source>
        <dbReference type="Pfam" id="PF09335"/>
    </source>
</evidence>
<dbReference type="InterPro" id="IPR032816">
    <property type="entry name" value="VTT_dom"/>
</dbReference>
<dbReference type="InterPro" id="IPR000326">
    <property type="entry name" value="PAP2/HPO"/>
</dbReference>
<evidence type="ECO:0000259" key="10">
    <source>
        <dbReference type="Pfam" id="PF14067"/>
    </source>
</evidence>
<comment type="subcellular location">
    <subcellularLocation>
        <location evidence="1">Cell membrane</location>
        <topology evidence="1">Multi-pass membrane protein</topology>
    </subcellularLocation>
</comment>
<feature type="transmembrane region" description="Helical" evidence="7">
    <location>
        <begin position="418"/>
        <end position="436"/>
    </location>
</feature>
<feature type="transmembrane region" description="Helical" evidence="7">
    <location>
        <begin position="61"/>
        <end position="81"/>
    </location>
</feature>
<dbReference type="OrthoDB" id="9780918at2"/>
<comment type="caution">
    <text evidence="11">The sequence shown here is derived from an EMBL/GenBank/DDBJ whole genome shotgun (WGS) entry which is preliminary data.</text>
</comment>
<feature type="domain" description="Phosphatidic acid phosphatase type 2/haloperoxidase" evidence="8">
    <location>
        <begin position="358"/>
        <end position="432"/>
    </location>
</feature>
<reference evidence="11 12" key="1">
    <citation type="submission" date="2018-10" db="EMBL/GenBank/DDBJ databases">
        <title>Proposal of Lysobacter pythonis sp. nov. isolated from royal pythons (Python regius).</title>
        <authorList>
            <person name="Hans-Juergen B."/>
            <person name="Huptas C."/>
            <person name="Sandra B."/>
            <person name="Igor L."/>
            <person name="Joachim S."/>
            <person name="Siegfried S."/>
            <person name="Mareike W."/>
            <person name="Peter K."/>
        </authorList>
    </citation>
    <scope>NUCLEOTIDE SEQUENCE [LARGE SCALE GENOMIC DNA]</scope>
    <source>
        <strain evidence="11 12">4284/11</strain>
    </source>
</reference>
<dbReference type="AlphaFoldDB" id="A0A3M2HIH4"/>
<evidence type="ECO:0000313" key="11">
    <source>
        <dbReference type="EMBL" id="RMH87733.1"/>
    </source>
</evidence>
<dbReference type="CDD" id="cd03392">
    <property type="entry name" value="PAP2_like_2"/>
    <property type="match status" value="1"/>
</dbReference>
<gene>
    <name evidence="11" type="ORF">EBB59_12655</name>
</gene>
<comment type="similarity">
    <text evidence="2">Belongs to the DedA family.</text>
</comment>
<proteinExistence type="inferred from homology"/>
<feature type="transmembrane region" description="Helical" evidence="7">
    <location>
        <begin position="393"/>
        <end position="412"/>
    </location>
</feature>
<feature type="transmembrane region" description="Helical" evidence="7">
    <location>
        <begin position="326"/>
        <end position="347"/>
    </location>
</feature>
<evidence type="ECO:0000259" key="8">
    <source>
        <dbReference type="Pfam" id="PF01569"/>
    </source>
</evidence>
<dbReference type="InterPro" id="IPR036938">
    <property type="entry name" value="PAP2/HPO_sf"/>
</dbReference>
<evidence type="ECO:0000256" key="2">
    <source>
        <dbReference type="ARBA" id="ARBA00010792"/>
    </source>
</evidence>
<dbReference type="InterPro" id="IPR025902">
    <property type="entry name" value="LssY-like-C_dom"/>
</dbReference>
<keyword evidence="6 7" id="KW-0472">Membrane</keyword>
<dbReference type="PANTHER" id="PTHR30353:SF15">
    <property type="entry name" value="INNER MEMBRANE PROTEIN YABI"/>
    <property type="match status" value="1"/>
</dbReference>
<sequence length="664" mass="72964">MSTEWLDQLVAWIGENPAAAGAIAFLIAFCDALAVVGILVPAFPLLFAVGTLIGLGHADGALMVGCAALGAFLGDGLSYWIGHRWGPQMRGLWLFKRYPQLLDRSERMFHRHGATSILIARYVGAVRPFVPAIAGMLRMPFHRYALASAIASLSWAALFLAPGWIFGKSYDALAAVADKLALVLVAMAAVLALAWATVIYTSRWFTGHADDLLRRALRWSRAHPRLGRLTGHLIDPNRPESPSLLLLIAGLIGLLWAVLAGIAALLASGGPLGIDHRVYEAMFALRNPLADNLMAAFARLGDVEVLAPAVLAGLAWLLWRRRWMAALHWFLALLFGWLASLAIKHGVNMPRPPTAPAGFGFPSLSVVMATITFGFFAVLIAREWPGRRRIWPYLAGTVLVSAIAFARLYLGAHWLSDVVSAMLFGMLWVMALGIAYRRHVARSFWMRPLAMIFYCVFAVAALWHAPRGTRELLAEFSPPPPHQTLTVDRWWRDGWRMLPTTLNARGDAIRWPLDVQIAGPLVPVQTALEVAGWRVKPQANWLDTLGLLDANTPAASQPVLPAALEGLPETLLMVREGGSPDQRQVLRVWPAPANLDDGTPLWIGTVQAMRFRRVLGVANLWLPVDDHGAAHARFRQDVAGLDRQRQEISDAGLPVLRLRTTRKE</sequence>
<evidence type="ECO:0000256" key="3">
    <source>
        <dbReference type="ARBA" id="ARBA00022475"/>
    </source>
</evidence>
<feature type="transmembrane region" description="Helical" evidence="7">
    <location>
        <begin position="144"/>
        <end position="165"/>
    </location>
</feature>
<feature type="transmembrane region" description="Helical" evidence="7">
    <location>
        <begin position="448"/>
        <end position="465"/>
    </location>
</feature>